<dbReference type="Proteomes" id="UP001596406">
    <property type="component" value="Unassembled WGS sequence"/>
</dbReference>
<dbReference type="AlphaFoldDB" id="A0ABD5UAH9"/>
<organism evidence="2 3">
    <name type="scientific">Halomarina ordinaria</name>
    <dbReference type="NCBI Taxonomy" id="3033939"/>
    <lineage>
        <taxon>Archaea</taxon>
        <taxon>Methanobacteriati</taxon>
        <taxon>Methanobacteriota</taxon>
        <taxon>Stenosarchaea group</taxon>
        <taxon>Halobacteria</taxon>
        <taxon>Halobacteriales</taxon>
        <taxon>Natronomonadaceae</taxon>
        <taxon>Halomarina</taxon>
    </lineage>
</organism>
<dbReference type="Pfam" id="PF24412">
    <property type="entry name" value="DUF7546"/>
    <property type="match status" value="1"/>
</dbReference>
<keyword evidence="2" id="KW-0067">ATP-binding</keyword>
<evidence type="ECO:0000256" key="1">
    <source>
        <dbReference type="SAM" id="Phobius"/>
    </source>
</evidence>
<dbReference type="EMBL" id="JBHSXM010000001">
    <property type="protein sequence ID" value="MFC6836336.1"/>
    <property type="molecule type" value="Genomic_DNA"/>
</dbReference>
<gene>
    <name evidence="2" type="ORF">ACFQHK_07430</name>
</gene>
<reference evidence="2 3" key="1">
    <citation type="journal article" date="2019" name="Int. J. Syst. Evol. Microbiol.">
        <title>The Global Catalogue of Microorganisms (GCM) 10K type strain sequencing project: providing services to taxonomists for standard genome sequencing and annotation.</title>
        <authorList>
            <consortium name="The Broad Institute Genomics Platform"/>
            <consortium name="The Broad Institute Genome Sequencing Center for Infectious Disease"/>
            <person name="Wu L."/>
            <person name="Ma J."/>
        </authorList>
    </citation>
    <scope>NUCLEOTIDE SEQUENCE [LARGE SCALE GENOMIC DNA]</scope>
    <source>
        <strain evidence="2 3">PSRA2</strain>
    </source>
</reference>
<feature type="transmembrane region" description="Helical" evidence="1">
    <location>
        <begin position="131"/>
        <end position="158"/>
    </location>
</feature>
<keyword evidence="1" id="KW-0472">Membrane</keyword>
<feature type="transmembrane region" description="Helical" evidence="1">
    <location>
        <begin position="201"/>
        <end position="217"/>
    </location>
</feature>
<feature type="transmembrane region" description="Helical" evidence="1">
    <location>
        <begin position="170"/>
        <end position="189"/>
    </location>
</feature>
<evidence type="ECO:0000313" key="3">
    <source>
        <dbReference type="Proteomes" id="UP001596406"/>
    </source>
</evidence>
<protein>
    <submittedName>
        <fullName evidence="2">ABC transporter ATP-binding protein</fullName>
    </submittedName>
</protein>
<keyword evidence="1" id="KW-1133">Transmembrane helix</keyword>
<dbReference type="RefSeq" id="WP_304448023.1">
    <property type="nucleotide sequence ID" value="NZ_JARRAH010000001.1"/>
</dbReference>
<dbReference type="InterPro" id="IPR055968">
    <property type="entry name" value="DUF7546"/>
</dbReference>
<evidence type="ECO:0000313" key="2">
    <source>
        <dbReference type="EMBL" id="MFC6836336.1"/>
    </source>
</evidence>
<proteinExistence type="predicted"/>
<sequence>MTASGTASRTGSRPLLTRDALVAGGVLVNTELLALLAYFVLSDAVPYRPLVYVYPFVWLNVALWGVWRVRQARRVSAAGASTRRRAVAGALGVGYLLALGSVGGLYAVGAGGPDVGPRLVVAGLPPGWSPALLYTGGGLTLALVSFRVVGYAALAYLLAVALVDTRGPAALGPCLVGALPLLAGTLGGFVGDGAALVGDGSYALSTLVFVLAVALLVRRPTAADLARLGGWVR</sequence>
<keyword evidence="3" id="KW-1185">Reference proteome</keyword>
<keyword evidence="1" id="KW-0812">Transmembrane</keyword>
<feature type="transmembrane region" description="Helical" evidence="1">
    <location>
        <begin position="47"/>
        <end position="67"/>
    </location>
</feature>
<feature type="transmembrane region" description="Helical" evidence="1">
    <location>
        <begin position="20"/>
        <end position="41"/>
    </location>
</feature>
<comment type="caution">
    <text evidence="2">The sequence shown here is derived from an EMBL/GenBank/DDBJ whole genome shotgun (WGS) entry which is preliminary data.</text>
</comment>
<accession>A0ABD5UAH9</accession>
<dbReference type="GO" id="GO:0005524">
    <property type="term" value="F:ATP binding"/>
    <property type="evidence" value="ECO:0007669"/>
    <property type="project" value="UniProtKB-KW"/>
</dbReference>
<name>A0ABD5UAH9_9EURY</name>
<keyword evidence="2" id="KW-0547">Nucleotide-binding</keyword>
<feature type="transmembrane region" description="Helical" evidence="1">
    <location>
        <begin position="87"/>
        <end position="111"/>
    </location>
</feature>